<dbReference type="PANTHER" id="PTHR10161">
    <property type="entry name" value="TARTRATE-RESISTANT ACID PHOSPHATASE TYPE 5"/>
    <property type="match status" value="1"/>
</dbReference>
<dbReference type="Gene3D" id="3.60.21.10">
    <property type="match status" value="1"/>
</dbReference>
<dbReference type="InterPro" id="IPR004843">
    <property type="entry name" value="Calcineurin-like_PHP"/>
</dbReference>
<sequence>MKKVVFLSLAISCAALAQQERTSNAGTDKAIGRLPAAYREAAGKYLHLTEKNLAHIEKESDQDWAHEAFATMVKQPEGRAFLFAQLEKETDGQLRVSVLEALENIVKVDAQTLKNGFTPDELKIVREHATSDSDSKAAAVALNMVYLADRYEENELLAQRRKLGDSTELREYEISHFSRYGEIIRMPAFAYKAPPLFTVVPSNKSVRLLAFGDFGTGSAGQLQDAQAMLAYHKAHPFDFGVTLGDNFYSRGVSSPDEPRWQTQWEQLYGPLGIKFYAVYGNHDYNSPDSPAAELAYARQSSTWVFPAPYYTYTAGAAQLFAIDTIRLSDDELAWLDDALSKSTAKWKIVYGHYHIYSATRGDNRELIARLLPILEKNHVQIYLNGHDHNMQEAGTDSPVHFFTSGAGGAGLYDMKPTYKNSIFKDKQFGFSVLEIDQQHVDVIFVDMDGKEVYRSHITK</sequence>
<comment type="caution">
    <text evidence="5">The sequence shown here is derived from an EMBL/GenBank/DDBJ whole genome shotgun (WGS) entry which is preliminary data.</text>
</comment>
<dbReference type="GO" id="GO:0016787">
    <property type="term" value="F:hydrolase activity"/>
    <property type="evidence" value="ECO:0007669"/>
    <property type="project" value="UniProtKB-KW"/>
</dbReference>
<protein>
    <submittedName>
        <fullName evidence="5">Calcineurin-like phosphoesterase family protein</fullName>
    </submittedName>
</protein>
<feature type="signal peptide" evidence="3">
    <location>
        <begin position="1"/>
        <end position="17"/>
    </location>
</feature>
<name>A0A4Q7Y1H3_9BACT</name>
<evidence type="ECO:0000259" key="4">
    <source>
        <dbReference type="Pfam" id="PF00149"/>
    </source>
</evidence>
<dbReference type="InterPro" id="IPR029052">
    <property type="entry name" value="Metallo-depent_PP-like"/>
</dbReference>
<evidence type="ECO:0000313" key="6">
    <source>
        <dbReference type="Proteomes" id="UP000292958"/>
    </source>
</evidence>
<reference evidence="5 6" key="1">
    <citation type="submission" date="2019-02" db="EMBL/GenBank/DDBJ databases">
        <title>Genomic Encyclopedia of Archaeal and Bacterial Type Strains, Phase II (KMG-II): from individual species to whole genera.</title>
        <authorList>
            <person name="Goeker M."/>
        </authorList>
    </citation>
    <scope>NUCLEOTIDE SEQUENCE [LARGE SCALE GENOMIC DNA]</scope>
    <source>
        <strain evidence="5 6">DSM 18101</strain>
    </source>
</reference>
<dbReference type="OrthoDB" id="9809781at2"/>
<feature type="chain" id="PRO_5020245476" evidence="3">
    <location>
        <begin position="18"/>
        <end position="459"/>
    </location>
</feature>
<dbReference type="EMBL" id="SHKW01000007">
    <property type="protein sequence ID" value="RZU29605.1"/>
    <property type="molecule type" value="Genomic_DNA"/>
</dbReference>
<dbReference type="PANTHER" id="PTHR10161:SF14">
    <property type="entry name" value="TARTRATE-RESISTANT ACID PHOSPHATASE TYPE 5"/>
    <property type="match status" value="1"/>
</dbReference>
<keyword evidence="1 3" id="KW-0732">Signal</keyword>
<accession>A0A4Q7Y1H3</accession>
<evidence type="ECO:0000256" key="2">
    <source>
        <dbReference type="ARBA" id="ARBA00022801"/>
    </source>
</evidence>
<dbReference type="AlphaFoldDB" id="A0A4Q7Y1H3"/>
<dbReference type="SUPFAM" id="SSF56300">
    <property type="entry name" value="Metallo-dependent phosphatases"/>
    <property type="match status" value="1"/>
</dbReference>
<evidence type="ECO:0000256" key="3">
    <source>
        <dbReference type="SAM" id="SignalP"/>
    </source>
</evidence>
<feature type="domain" description="Calcineurin-like phosphoesterase" evidence="4">
    <location>
        <begin position="207"/>
        <end position="389"/>
    </location>
</feature>
<evidence type="ECO:0000313" key="5">
    <source>
        <dbReference type="EMBL" id="RZU29605.1"/>
    </source>
</evidence>
<dbReference type="InterPro" id="IPR051558">
    <property type="entry name" value="Metallophosphoesterase_PAP"/>
</dbReference>
<keyword evidence="6" id="KW-1185">Reference proteome</keyword>
<dbReference type="RefSeq" id="WP_130424828.1">
    <property type="nucleotide sequence ID" value="NZ_SHKW01000007.1"/>
</dbReference>
<dbReference type="Proteomes" id="UP000292958">
    <property type="component" value="Unassembled WGS sequence"/>
</dbReference>
<organism evidence="5 6">
    <name type="scientific">Edaphobacter modestus</name>
    <dbReference type="NCBI Taxonomy" id="388466"/>
    <lineage>
        <taxon>Bacteria</taxon>
        <taxon>Pseudomonadati</taxon>
        <taxon>Acidobacteriota</taxon>
        <taxon>Terriglobia</taxon>
        <taxon>Terriglobales</taxon>
        <taxon>Acidobacteriaceae</taxon>
        <taxon>Edaphobacter</taxon>
    </lineage>
</organism>
<keyword evidence="2" id="KW-0378">Hydrolase</keyword>
<proteinExistence type="predicted"/>
<dbReference type="Pfam" id="PF00149">
    <property type="entry name" value="Metallophos"/>
    <property type="match status" value="1"/>
</dbReference>
<gene>
    <name evidence="5" type="ORF">BDD14_6190</name>
</gene>
<evidence type="ECO:0000256" key="1">
    <source>
        <dbReference type="ARBA" id="ARBA00022729"/>
    </source>
</evidence>